<keyword evidence="1" id="KW-0863">Zinc-finger</keyword>
<dbReference type="AlphaFoldDB" id="A0A8B6GDI0"/>
<keyword evidence="2" id="KW-0175">Coiled coil</keyword>
<keyword evidence="1" id="KW-0862">Zinc</keyword>
<comment type="caution">
    <text evidence="4">The sequence shown here is derived from an EMBL/GenBank/DDBJ whole genome shotgun (WGS) entry which is preliminary data.</text>
</comment>
<dbReference type="Gene3D" id="3.30.160.60">
    <property type="entry name" value="Classic Zinc Finger"/>
    <property type="match status" value="1"/>
</dbReference>
<evidence type="ECO:0000256" key="2">
    <source>
        <dbReference type="SAM" id="Coils"/>
    </source>
</evidence>
<accession>A0A8B6GDI0</accession>
<dbReference type="EMBL" id="UYJE01008266">
    <property type="protein sequence ID" value="VDI62505.1"/>
    <property type="molecule type" value="Genomic_DNA"/>
</dbReference>
<dbReference type="InterPro" id="IPR000315">
    <property type="entry name" value="Znf_B-box"/>
</dbReference>
<gene>
    <name evidence="4" type="ORF">MGAL_10B075982</name>
</gene>
<dbReference type="PROSITE" id="PS50119">
    <property type="entry name" value="ZF_BBOX"/>
    <property type="match status" value="1"/>
</dbReference>
<dbReference type="Gene3D" id="2.120.10.30">
    <property type="entry name" value="TolB, C-terminal domain"/>
    <property type="match status" value="1"/>
</dbReference>
<dbReference type="GO" id="GO:0008270">
    <property type="term" value="F:zinc ion binding"/>
    <property type="evidence" value="ECO:0007669"/>
    <property type="project" value="UniProtKB-KW"/>
</dbReference>
<dbReference type="InterPro" id="IPR011042">
    <property type="entry name" value="6-blade_b-propeller_TolB-like"/>
</dbReference>
<proteinExistence type="predicted"/>
<keyword evidence="1" id="KW-0479">Metal-binding</keyword>
<sequence length="581" mass="66543">MRLSQSGRRKILLYKKKMASSGADICTLCKEDGMSSTAITWCTECEVFLCTDCEKHHKKSKASKEHSTMCTVDYHKLPQFMLETSNRCQDHDKKYELYCAFHSCPCCIHCIANKHQKCQDLKPLDDILKDFKLSAAVPLLKKDLQDLRESFEEVLKHLKDQIKTIHNQKTNGIQEVRTTRKLLNDYFDKLEKEILTDLESQHSKLATDMEALVQQTENRAELIDKLQEDISTMTKHATEVQTYIGLREIEKTTSQAAKYLDELESSSQFNDVEISVSSTVKSILQDVKSFGNISVKSSRKIFQTKTGRKDQAQHLVPMVHGIEQIKPTLLNSLRVPEGEILQIITSRILPDGTLLLFHEKKNSMMVQYKSDGTFMKELMTFEEQPYDLCFVKDNTVAITFYGSTRLLLVDIEKIQLLKTIELASNCYGVSSDSEVIVISHKRGSKIIILNLKDMTQNVLEEIRVHRISLFNGKIYGTYYYEDRVDCYRITGEHLWTFTHEDIYQPEGIAVDMNGFVYITSRGKNRIVVLSSDGKTSRTVLCEDDGMNEPYAIDINKELGTMLVTCTNWDVINKGGAFIFKI</sequence>
<keyword evidence="5" id="KW-1185">Reference proteome</keyword>
<dbReference type="PANTHER" id="PTHR25462">
    <property type="entry name" value="BONUS, ISOFORM C-RELATED"/>
    <property type="match status" value="1"/>
</dbReference>
<dbReference type="OrthoDB" id="6053863at2759"/>
<name>A0A8B6GDI0_MYTGA</name>
<dbReference type="Pfam" id="PF22586">
    <property type="entry name" value="ANCHR-like_BBOX"/>
    <property type="match status" value="1"/>
</dbReference>
<evidence type="ECO:0000313" key="4">
    <source>
        <dbReference type="EMBL" id="VDI62505.1"/>
    </source>
</evidence>
<reference evidence="4" key="1">
    <citation type="submission" date="2018-11" db="EMBL/GenBank/DDBJ databases">
        <authorList>
            <person name="Alioto T."/>
            <person name="Alioto T."/>
        </authorList>
    </citation>
    <scope>NUCLEOTIDE SEQUENCE</scope>
</reference>
<dbReference type="PANTHER" id="PTHR25462:SF296">
    <property type="entry name" value="MEIOTIC P26, ISOFORM F"/>
    <property type="match status" value="1"/>
</dbReference>
<dbReference type="InterPro" id="IPR047153">
    <property type="entry name" value="TRIM45/56/19-like"/>
</dbReference>
<protein>
    <recommendedName>
        <fullName evidence="3">B box-type domain-containing protein</fullName>
    </recommendedName>
</protein>
<feature type="domain" description="B box-type" evidence="3">
    <location>
        <begin position="21"/>
        <end position="71"/>
    </location>
</feature>
<evidence type="ECO:0000259" key="3">
    <source>
        <dbReference type="PROSITE" id="PS50119"/>
    </source>
</evidence>
<feature type="coiled-coil region" evidence="2">
    <location>
        <begin position="141"/>
        <end position="168"/>
    </location>
</feature>
<evidence type="ECO:0000256" key="1">
    <source>
        <dbReference type="PROSITE-ProRule" id="PRU00024"/>
    </source>
</evidence>
<organism evidence="4 5">
    <name type="scientific">Mytilus galloprovincialis</name>
    <name type="common">Mediterranean mussel</name>
    <dbReference type="NCBI Taxonomy" id="29158"/>
    <lineage>
        <taxon>Eukaryota</taxon>
        <taxon>Metazoa</taxon>
        <taxon>Spiralia</taxon>
        <taxon>Lophotrochozoa</taxon>
        <taxon>Mollusca</taxon>
        <taxon>Bivalvia</taxon>
        <taxon>Autobranchia</taxon>
        <taxon>Pteriomorphia</taxon>
        <taxon>Mytilida</taxon>
        <taxon>Mytiloidea</taxon>
        <taxon>Mytilidae</taxon>
        <taxon>Mytilinae</taxon>
        <taxon>Mytilus</taxon>
    </lineage>
</organism>
<dbReference type="SUPFAM" id="SSF101898">
    <property type="entry name" value="NHL repeat"/>
    <property type="match status" value="1"/>
</dbReference>
<evidence type="ECO:0000313" key="5">
    <source>
        <dbReference type="Proteomes" id="UP000596742"/>
    </source>
</evidence>
<dbReference type="Proteomes" id="UP000596742">
    <property type="component" value="Unassembled WGS sequence"/>
</dbReference>